<evidence type="ECO:0000259" key="5">
    <source>
        <dbReference type="PROSITE" id="PS50048"/>
    </source>
</evidence>
<dbReference type="SMART" id="SM00906">
    <property type="entry name" value="Fungal_trans"/>
    <property type="match status" value="1"/>
</dbReference>
<dbReference type="GO" id="GO:0008270">
    <property type="term" value="F:zinc ion binding"/>
    <property type="evidence" value="ECO:0007669"/>
    <property type="project" value="InterPro"/>
</dbReference>
<feature type="region of interest" description="Disordered" evidence="4">
    <location>
        <begin position="666"/>
        <end position="700"/>
    </location>
</feature>
<dbReference type="Gene3D" id="4.10.240.10">
    <property type="entry name" value="Zn(2)-C6 fungal-type DNA-binding domain"/>
    <property type="match status" value="1"/>
</dbReference>
<evidence type="ECO:0000256" key="1">
    <source>
        <dbReference type="ARBA" id="ARBA00004123"/>
    </source>
</evidence>
<organism evidence="6 7">
    <name type="scientific">Colletotrichum sojae</name>
    <dbReference type="NCBI Taxonomy" id="2175907"/>
    <lineage>
        <taxon>Eukaryota</taxon>
        <taxon>Fungi</taxon>
        <taxon>Dikarya</taxon>
        <taxon>Ascomycota</taxon>
        <taxon>Pezizomycotina</taxon>
        <taxon>Sordariomycetes</taxon>
        <taxon>Hypocreomycetidae</taxon>
        <taxon>Glomerellales</taxon>
        <taxon>Glomerellaceae</taxon>
        <taxon>Colletotrichum</taxon>
        <taxon>Colletotrichum orchidearum species complex</taxon>
    </lineage>
</organism>
<keyword evidence="2" id="KW-0479">Metal-binding</keyword>
<dbReference type="Pfam" id="PF00172">
    <property type="entry name" value="Zn_clus"/>
    <property type="match status" value="1"/>
</dbReference>
<evidence type="ECO:0000313" key="7">
    <source>
        <dbReference type="Proteomes" id="UP000652219"/>
    </source>
</evidence>
<dbReference type="InterPro" id="IPR001138">
    <property type="entry name" value="Zn2Cys6_DnaBD"/>
</dbReference>
<dbReference type="CDD" id="cd00067">
    <property type="entry name" value="GAL4"/>
    <property type="match status" value="1"/>
</dbReference>
<feature type="region of interest" description="Disordered" evidence="4">
    <location>
        <begin position="135"/>
        <end position="157"/>
    </location>
</feature>
<accession>A0A8H6J9D4</accession>
<protein>
    <submittedName>
        <fullName evidence="6">Fungal specific transcription factor</fullName>
    </submittedName>
</protein>
<reference evidence="6 7" key="1">
    <citation type="journal article" date="2020" name="Phytopathology">
        <title>Genome Sequence Resources of Colletotrichum truncatum, C. plurivorum, C. musicola, and C. sojae: Four Species Pathogenic to Soybean (Glycine max).</title>
        <authorList>
            <person name="Rogerio F."/>
            <person name="Boufleur T.R."/>
            <person name="Ciampi-Guillardi M."/>
            <person name="Sukno S.A."/>
            <person name="Thon M.R."/>
            <person name="Massola Junior N.S."/>
            <person name="Baroncelli R."/>
        </authorList>
    </citation>
    <scope>NUCLEOTIDE SEQUENCE [LARGE SCALE GENOMIC DNA]</scope>
    <source>
        <strain evidence="6 7">LFN0009</strain>
    </source>
</reference>
<evidence type="ECO:0000256" key="3">
    <source>
        <dbReference type="ARBA" id="ARBA00023242"/>
    </source>
</evidence>
<dbReference type="CDD" id="cd12148">
    <property type="entry name" value="fungal_TF_MHR"/>
    <property type="match status" value="1"/>
</dbReference>
<dbReference type="EMBL" id="WIGN01000116">
    <property type="protein sequence ID" value="KAF6808541.1"/>
    <property type="molecule type" value="Genomic_DNA"/>
</dbReference>
<comment type="caution">
    <text evidence="6">The sequence shown here is derived from an EMBL/GenBank/DDBJ whole genome shotgun (WGS) entry which is preliminary data.</text>
</comment>
<dbReference type="InterPro" id="IPR036864">
    <property type="entry name" value="Zn2-C6_fun-type_DNA-bd_sf"/>
</dbReference>
<feature type="compositionally biased region" description="Low complexity" evidence="4">
    <location>
        <begin position="37"/>
        <end position="67"/>
    </location>
</feature>
<evidence type="ECO:0000313" key="6">
    <source>
        <dbReference type="EMBL" id="KAF6808541.1"/>
    </source>
</evidence>
<dbReference type="InterPro" id="IPR050613">
    <property type="entry name" value="Sec_Metabolite_Reg"/>
</dbReference>
<feature type="region of interest" description="Disordered" evidence="4">
    <location>
        <begin position="1"/>
        <end position="69"/>
    </location>
</feature>
<dbReference type="PROSITE" id="PS00463">
    <property type="entry name" value="ZN2_CY6_FUNGAL_1"/>
    <property type="match status" value="1"/>
</dbReference>
<keyword evidence="3" id="KW-0539">Nucleus</keyword>
<dbReference type="InterPro" id="IPR007219">
    <property type="entry name" value="XnlR_reg_dom"/>
</dbReference>
<evidence type="ECO:0000256" key="4">
    <source>
        <dbReference type="SAM" id="MobiDB-lite"/>
    </source>
</evidence>
<dbReference type="GO" id="GO:0005634">
    <property type="term" value="C:nucleus"/>
    <property type="evidence" value="ECO:0007669"/>
    <property type="project" value="UniProtKB-SubCell"/>
</dbReference>
<dbReference type="Pfam" id="PF04082">
    <property type="entry name" value="Fungal_trans"/>
    <property type="match status" value="1"/>
</dbReference>
<dbReference type="PROSITE" id="PS50048">
    <property type="entry name" value="ZN2_CY6_FUNGAL_2"/>
    <property type="match status" value="1"/>
</dbReference>
<dbReference type="GO" id="GO:0003677">
    <property type="term" value="F:DNA binding"/>
    <property type="evidence" value="ECO:0007669"/>
    <property type="project" value="InterPro"/>
</dbReference>
<comment type="subcellular location">
    <subcellularLocation>
        <location evidence="1">Nucleus</location>
    </subcellularLocation>
</comment>
<dbReference type="SMART" id="SM00066">
    <property type="entry name" value="GAL4"/>
    <property type="match status" value="1"/>
</dbReference>
<feature type="region of interest" description="Disordered" evidence="4">
    <location>
        <begin position="169"/>
        <end position="189"/>
    </location>
</feature>
<dbReference type="GO" id="GO:0000981">
    <property type="term" value="F:DNA-binding transcription factor activity, RNA polymerase II-specific"/>
    <property type="evidence" value="ECO:0007669"/>
    <property type="project" value="InterPro"/>
</dbReference>
<sequence>MSPASSNGVGPESYSASTAPRPTESSETLPSSRQSHPQPATESSPSPSAAGAAHASGSGVGAAPSSGRKIERSCNLCHRRKIRCDKKSPCASCARGGYACFYPQAGQPIRRARKTTIADVASRISDLEKTLTSAAATGAAGHHHRFGGGPTSVAGTPAASVSGILETRRHDEGGISRPATAPPSGPFEKSGGDEILVRKGASSQYFDEVLISRVIEEEHDIQSVLTTPQSEPAPHATPSPFNPMGILSSPDLKANLADFLPPKFGAIELWRNYVDNVEICNKIIHRPTAEVLIYTAIDDPSHASLDALALTFAVFFMSATVLEPATVQRITGEDKVTSLTRFKTGLEQTFAKADFLEHPSVKLLEALAIYLAALRVHNPGRGLWTLNGLAIRAAQSIGLHRDGTRLGLPPFDSEIRRRLWWHLVARDGRASEDYGIQNPTSFNARVGVSFPSNLDDADLYPEMESHPRDRQGWTQMTLALISIRIARAWHRLAQIASDWDQHPAPSSVREEIVAELRDYAESFLRHCNPVIPHQRQTLLVARFIIRKVDLVMRQQWLHLEHPEARESFATEENLSQALEILEASQSLTSDELLRPYLWSMRSYPQYHMLLYALWHLCVKPEGPSVERAWRTVDATMEYARSAGVGSGPAAKMTILEALREKAVAIRQKLQQQQGGEKEADKEAYPTPGAADDRSEAEASETVMEGINGVNGVEGMDWSNMMQDFPDWNTLMTEFQVDGLAFPSYLD</sequence>
<keyword evidence="7" id="KW-1185">Reference proteome</keyword>
<feature type="domain" description="Zn(2)-C6 fungal-type" evidence="5">
    <location>
        <begin position="73"/>
        <end position="102"/>
    </location>
</feature>
<feature type="compositionally biased region" description="Polar residues" evidence="4">
    <location>
        <begin position="1"/>
        <end position="36"/>
    </location>
</feature>
<dbReference type="PANTHER" id="PTHR31001">
    <property type="entry name" value="UNCHARACTERIZED TRANSCRIPTIONAL REGULATORY PROTEIN"/>
    <property type="match status" value="1"/>
</dbReference>
<gene>
    <name evidence="6" type="ORF">CSOJ01_07490</name>
</gene>
<dbReference type="SUPFAM" id="SSF57701">
    <property type="entry name" value="Zn2/Cys6 DNA-binding domain"/>
    <property type="match status" value="1"/>
</dbReference>
<dbReference type="PANTHER" id="PTHR31001:SF57">
    <property type="entry name" value="ZN(II)2CYS6 TRANSCRIPTION FACTOR (EUROFUNG)"/>
    <property type="match status" value="1"/>
</dbReference>
<dbReference type="Proteomes" id="UP000652219">
    <property type="component" value="Unassembled WGS sequence"/>
</dbReference>
<proteinExistence type="predicted"/>
<name>A0A8H6J9D4_9PEZI</name>
<evidence type="ECO:0000256" key="2">
    <source>
        <dbReference type="ARBA" id="ARBA00022723"/>
    </source>
</evidence>
<dbReference type="GO" id="GO:0006351">
    <property type="term" value="P:DNA-templated transcription"/>
    <property type="evidence" value="ECO:0007669"/>
    <property type="project" value="InterPro"/>
</dbReference>
<dbReference type="AlphaFoldDB" id="A0A8H6J9D4"/>